<dbReference type="InterPro" id="IPR052350">
    <property type="entry name" value="Metallo-dep_Lactonases"/>
</dbReference>
<comment type="caution">
    <text evidence="3">The sequence shown here is derived from an EMBL/GenBank/DDBJ whole genome shotgun (WGS) entry which is preliminary data.</text>
</comment>
<reference evidence="3" key="1">
    <citation type="submission" date="2023-05" db="EMBL/GenBank/DDBJ databases">
        <title>Whole genome sequence of Commensalibacter sp.</title>
        <authorList>
            <person name="Charoenyingcharoen P."/>
            <person name="Yukphan P."/>
        </authorList>
    </citation>
    <scope>NUCLEOTIDE SEQUENCE</scope>
    <source>
        <strain evidence="3">TBRC 16381</strain>
    </source>
</reference>
<comment type="similarity">
    <text evidence="1">Belongs to the metallo-dependent hydrolases superfamily.</text>
</comment>
<dbReference type="Proteomes" id="UP001431634">
    <property type="component" value="Unassembled WGS sequence"/>
</dbReference>
<protein>
    <submittedName>
        <fullName evidence="3">Amidohydrolase family protein</fullName>
    </submittedName>
</protein>
<proteinExistence type="inferred from homology"/>
<feature type="domain" description="Amidohydrolase-related" evidence="2">
    <location>
        <begin position="8"/>
        <end position="280"/>
    </location>
</feature>
<name>A0ABT6Q240_9PROT</name>
<gene>
    <name evidence="3" type="ORF">QJV27_07265</name>
</gene>
<sequence length="281" mass="32020">MIHPVKRIDAHQHFWKYDPHQYLWMDHSMSILKQDYLPNQLTPILQNHKMDGSIAVQARSIPQETDFLLNLAQSTSNILGVVGWIDLRSAHLQDALAQWHHQPLLKGFRHLIQDEPAPSAFLKDTAFNQGVKTILQAGKLYEIVVHEKDLSQVIQFCKQHDNGQLVLCHLGKPDLQKSSLREWRDKIAPLATLSHVSCKVSGLITQAVWHRWDVDKLLPYINTALEIFGPKRLMFGSDWPVCLCAGTVNQVYDLIEKAITSLSTTEQHAIFGGNATRIYQI</sequence>
<dbReference type="SUPFAM" id="SSF51556">
    <property type="entry name" value="Metallo-dependent hydrolases"/>
    <property type="match status" value="1"/>
</dbReference>
<dbReference type="InterPro" id="IPR032466">
    <property type="entry name" value="Metal_Hydrolase"/>
</dbReference>
<keyword evidence="4" id="KW-1185">Reference proteome</keyword>
<dbReference type="EMBL" id="JASBAO010000001">
    <property type="protein sequence ID" value="MDI2091167.1"/>
    <property type="molecule type" value="Genomic_DNA"/>
</dbReference>
<evidence type="ECO:0000313" key="3">
    <source>
        <dbReference type="EMBL" id="MDI2091167.1"/>
    </source>
</evidence>
<dbReference type="Gene3D" id="3.20.20.140">
    <property type="entry name" value="Metal-dependent hydrolases"/>
    <property type="match status" value="1"/>
</dbReference>
<evidence type="ECO:0000313" key="4">
    <source>
        <dbReference type="Proteomes" id="UP001431634"/>
    </source>
</evidence>
<dbReference type="Pfam" id="PF04909">
    <property type="entry name" value="Amidohydro_2"/>
    <property type="match status" value="1"/>
</dbReference>
<organism evidence="3 4">
    <name type="scientific">Commensalibacter oyaizuii</name>
    <dbReference type="NCBI Taxonomy" id="3043873"/>
    <lineage>
        <taxon>Bacteria</taxon>
        <taxon>Pseudomonadati</taxon>
        <taxon>Pseudomonadota</taxon>
        <taxon>Alphaproteobacteria</taxon>
        <taxon>Acetobacterales</taxon>
        <taxon>Acetobacteraceae</taxon>
    </lineage>
</organism>
<dbReference type="PANTHER" id="PTHR43569">
    <property type="entry name" value="AMIDOHYDROLASE"/>
    <property type="match status" value="1"/>
</dbReference>
<accession>A0ABT6Q240</accession>
<dbReference type="InterPro" id="IPR006680">
    <property type="entry name" value="Amidohydro-rel"/>
</dbReference>
<evidence type="ECO:0000259" key="2">
    <source>
        <dbReference type="Pfam" id="PF04909"/>
    </source>
</evidence>
<dbReference type="PANTHER" id="PTHR43569:SF2">
    <property type="entry name" value="AMIDOHYDROLASE-RELATED DOMAIN-CONTAINING PROTEIN"/>
    <property type="match status" value="1"/>
</dbReference>
<evidence type="ECO:0000256" key="1">
    <source>
        <dbReference type="ARBA" id="ARBA00038310"/>
    </source>
</evidence>
<dbReference type="RefSeq" id="WP_281448265.1">
    <property type="nucleotide sequence ID" value="NZ_JASBAO010000001.1"/>
</dbReference>